<protein>
    <submittedName>
        <fullName evidence="7">Acetylornithine/succinyldiaminopimelate/putresci ne aminotransferase</fullName>
    </submittedName>
</protein>
<dbReference type="GO" id="GO:0030170">
    <property type="term" value="F:pyridoxal phosphate binding"/>
    <property type="evidence" value="ECO:0007669"/>
    <property type="project" value="InterPro"/>
</dbReference>
<dbReference type="GO" id="GO:0017000">
    <property type="term" value="P:antibiotic biosynthetic process"/>
    <property type="evidence" value="ECO:0007669"/>
    <property type="project" value="UniProtKB-KW"/>
</dbReference>
<evidence type="ECO:0000313" key="7">
    <source>
        <dbReference type="EMBL" id="MBB5857521.1"/>
    </source>
</evidence>
<accession>A0A841BF44</accession>
<comment type="similarity">
    <text evidence="6">Belongs to the class-III pyridoxal-phosphate-dependent aminotransferase family.</text>
</comment>
<dbReference type="GO" id="GO:0008483">
    <property type="term" value="F:transaminase activity"/>
    <property type="evidence" value="ECO:0007669"/>
    <property type="project" value="UniProtKB-KW"/>
</dbReference>
<dbReference type="PANTHER" id="PTHR11986">
    <property type="entry name" value="AMINOTRANSFERASE CLASS III"/>
    <property type="match status" value="1"/>
</dbReference>
<dbReference type="InterPro" id="IPR005814">
    <property type="entry name" value="Aminotrans_3"/>
</dbReference>
<evidence type="ECO:0000313" key="8">
    <source>
        <dbReference type="Proteomes" id="UP000580861"/>
    </source>
</evidence>
<evidence type="ECO:0000256" key="4">
    <source>
        <dbReference type="ARBA" id="ARBA00022898"/>
    </source>
</evidence>
<keyword evidence="3 7" id="KW-0808">Transferase</keyword>
<comment type="caution">
    <text evidence="7">The sequence shown here is derived from an EMBL/GenBank/DDBJ whole genome shotgun (WGS) entry which is preliminary data.</text>
</comment>
<dbReference type="PANTHER" id="PTHR11986:SF79">
    <property type="entry name" value="ACETYLORNITHINE AMINOTRANSFERASE, MITOCHONDRIAL"/>
    <property type="match status" value="1"/>
</dbReference>
<comment type="cofactor">
    <cofactor evidence="1">
        <name>pyridoxal 5'-phosphate</name>
        <dbReference type="ChEBI" id="CHEBI:597326"/>
    </cofactor>
</comment>
<dbReference type="SUPFAM" id="SSF53383">
    <property type="entry name" value="PLP-dependent transferases"/>
    <property type="match status" value="1"/>
</dbReference>
<dbReference type="InterPro" id="IPR050103">
    <property type="entry name" value="Class-III_PLP-dep_AT"/>
</dbReference>
<keyword evidence="2 7" id="KW-0032">Aminotransferase</keyword>
<sequence length="516" mass="55268">MNGKATEPEITEPNMRALLGSVGLDVEYLRAEGNTLVHAGADGEDVSVLDHVGGYGSLLLGHNNPEIVAHAKELLDARTPVHIQFSRHSSANRLALALNRILHRELGTTEDYLAFFASTGAEAVETGIKHAELDRRMRVGALIAEIDSHIEEVRAASRDGGVTVGAELGFAGPEELIAHVRAHNEAVLAKPPLFLALEGSFHGKLAGSVQLTHNPVVRGPFQALAAQARFVPIDQPDALAKVVDSEQAALLDLKVDGGVVTVEPREYPVFTAFLVEPVQGEGGINVLGEEFATRLRRTADALDVPVIVDEIQCGMGRTGTFLAGSAVGLQGDYYTLAKSLGGGIAKISLLLIRRSKYRPDFEFLHSSTFAKDGFSTAIALKVVELLEADDGAAYRRATELGIRLKSALDGVRADFPEVVKAVRGKGLMLGLEFGDQTGSPSEPVRDAALQGILGYAIAGYLLREHRIRIFPTASAPNTLRFEPSLQLTGEEIARTAAALRAVSVILRDQPDRIFQP</sequence>
<dbReference type="InterPro" id="IPR015422">
    <property type="entry name" value="PyrdxlP-dep_Trfase_small"/>
</dbReference>
<reference evidence="7 8" key="1">
    <citation type="submission" date="2020-08" db="EMBL/GenBank/DDBJ databases">
        <title>Sequencing the genomes of 1000 actinobacteria strains.</title>
        <authorList>
            <person name="Klenk H.-P."/>
        </authorList>
    </citation>
    <scope>NUCLEOTIDE SEQUENCE [LARGE SCALE GENOMIC DNA]</scope>
    <source>
        <strain evidence="7 8">DSM 45272</strain>
    </source>
</reference>
<keyword evidence="8" id="KW-1185">Reference proteome</keyword>
<proteinExistence type="inferred from homology"/>
<dbReference type="RefSeq" id="WP_221471346.1">
    <property type="nucleotide sequence ID" value="NZ_JACHMX010000001.1"/>
</dbReference>
<evidence type="ECO:0000256" key="3">
    <source>
        <dbReference type="ARBA" id="ARBA00022679"/>
    </source>
</evidence>
<dbReference type="Pfam" id="PF00202">
    <property type="entry name" value="Aminotran_3"/>
    <property type="match status" value="1"/>
</dbReference>
<dbReference type="AlphaFoldDB" id="A0A841BF44"/>
<keyword evidence="4 6" id="KW-0663">Pyridoxal phosphate</keyword>
<dbReference type="GO" id="GO:0042802">
    <property type="term" value="F:identical protein binding"/>
    <property type="evidence" value="ECO:0007669"/>
    <property type="project" value="TreeGrafter"/>
</dbReference>
<dbReference type="InterPro" id="IPR015421">
    <property type="entry name" value="PyrdxlP-dep_Trfase_major"/>
</dbReference>
<keyword evidence="5" id="KW-0045">Antibiotic biosynthesis</keyword>
<name>A0A841BF44_9PSEU</name>
<evidence type="ECO:0000256" key="5">
    <source>
        <dbReference type="ARBA" id="ARBA00023194"/>
    </source>
</evidence>
<evidence type="ECO:0000256" key="1">
    <source>
        <dbReference type="ARBA" id="ARBA00001933"/>
    </source>
</evidence>
<dbReference type="Gene3D" id="3.40.640.10">
    <property type="entry name" value="Type I PLP-dependent aspartate aminotransferase-like (Major domain)"/>
    <property type="match status" value="1"/>
</dbReference>
<dbReference type="Gene3D" id="3.90.1150.10">
    <property type="entry name" value="Aspartate Aminotransferase, domain 1"/>
    <property type="match status" value="1"/>
</dbReference>
<evidence type="ECO:0000256" key="6">
    <source>
        <dbReference type="RuleBase" id="RU003560"/>
    </source>
</evidence>
<dbReference type="InterPro" id="IPR015424">
    <property type="entry name" value="PyrdxlP-dep_Trfase"/>
</dbReference>
<dbReference type="Proteomes" id="UP000580861">
    <property type="component" value="Unassembled WGS sequence"/>
</dbReference>
<evidence type="ECO:0000256" key="2">
    <source>
        <dbReference type="ARBA" id="ARBA00022576"/>
    </source>
</evidence>
<dbReference type="PIRSF" id="PIRSF000521">
    <property type="entry name" value="Transaminase_4ab_Lys_Orn"/>
    <property type="match status" value="1"/>
</dbReference>
<organism evidence="7 8">
    <name type="scientific">Amycolatopsis umgeniensis</name>
    <dbReference type="NCBI Taxonomy" id="336628"/>
    <lineage>
        <taxon>Bacteria</taxon>
        <taxon>Bacillati</taxon>
        <taxon>Actinomycetota</taxon>
        <taxon>Actinomycetes</taxon>
        <taxon>Pseudonocardiales</taxon>
        <taxon>Pseudonocardiaceae</taxon>
        <taxon>Amycolatopsis</taxon>
    </lineage>
</organism>
<dbReference type="EMBL" id="JACHMX010000001">
    <property type="protein sequence ID" value="MBB5857521.1"/>
    <property type="molecule type" value="Genomic_DNA"/>
</dbReference>
<gene>
    <name evidence="7" type="ORF">HDA45_007608</name>
</gene>